<reference evidence="2 3" key="1">
    <citation type="submission" date="2020-08" db="EMBL/GenBank/DDBJ databases">
        <authorList>
            <person name="Liu G."/>
            <person name="Sun C."/>
        </authorList>
    </citation>
    <scope>NUCLEOTIDE SEQUENCE [LARGE SCALE GENOMIC DNA]</scope>
    <source>
        <strain evidence="2 3">OT19</strain>
        <plasmid evidence="2 3">plas1</plasmid>
    </source>
</reference>
<dbReference type="EMBL" id="CP060053">
    <property type="protein sequence ID" value="QNE07145.1"/>
    <property type="molecule type" value="Genomic_DNA"/>
</dbReference>
<evidence type="ECO:0000313" key="3">
    <source>
        <dbReference type="Proteomes" id="UP000515297"/>
    </source>
</evidence>
<keyword evidence="2" id="KW-0614">Plasmid</keyword>
<organism evidence="2 3">
    <name type="scientific">Croceicoccus marinus</name>
    <dbReference type="NCBI Taxonomy" id="450378"/>
    <lineage>
        <taxon>Bacteria</taxon>
        <taxon>Pseudomonadati</taxon>
        <taxon>Pseudomonadota</taxon>
        <taxon>Alphaproteobacteria</taxon>
        <taxon>Sphingomonadales</taxon>
        <taxon>Erythrobacteraceae</taxon>
        <taxon>Croceicoccus</taxon>
    </lineage>
</organism>
<dbReference type="InterPro" id="IPR036457">
    <property type="entry name" value="PPM-type-like_dom_sf"/>
</dbReference>
<dbReference type="Gene3D" id="3.60.40.10">
    <property type="entry name" value="PPM-type phosphatase domain"/>
    <property type="match status" value="1"/>
</dbReference>
<name>A0A7G6VZI0_9SPHN</name>
<geneLocation type="plasmid" evidence="2 3">
    <name>plas1</name>
</geneLocation>
<dbReference type="InterPro" id="IPR001932">
    <property type="entry name" value="PPM-type_phosphatase-like_dom"/>
</dbReference>
<protein>
    <submittedName>
        <fullName evidence="2">Protein phosphatase 2C domain-containing protein</fullName>
    </submittedName>
</protein>
<dbReference type="Proteomes" id="UP000515297">
    <property type="component" value="Plasmid plas1"/>
</dbReference>
<proteinExistence type="predicted"/>
<feature type="domain" description="PPM-type phosphatase" evidence="1">
    <location>
        <begin position="14"/>
        <end position="227"/>
    </location>
</feature>
<gene>
    <name evidence="2" type="ORF">H4O24_19215</name>
</gene>
<evidence type="ECO:0000259" key="1">
    <source>
        <dbReference type="Pfam" id="PF13672"/>
    </source>
</evidence>
<dbReference type="AlphaFoldDB" id="A0A7G6VZI0"/>
<dbReference type="RefSeq" id="WP_185885890.1">
    <property type="nucleotide sequence ID" value="NZ_CP060053.1"/>
</dbReference>
<dbReference type="Pfam" id="PF13672">
    <property type="entry name" value="PP2C_2"/>
    <property type="match status" value="1"/>
</dbReference>
<dbReference type="SUPFAM" id="SSF81606">
    <property type="entry name" value="PP2C-like"/>
    <property type="match status" value="1"/>
</dbReference>
<evidence type="ECO:0000313" key="2">
    <source>
        <dbReference type="EMBL" id="QNE07145.1"/>
    </source>
</evidence>
<sequence length="284" mass="30851">MLTVSAAASSAAASVNEDAIGFCHDAAWVIDGASGIGEDVLDFPSDAAWLAQTANSLLHDLLGQGAKIATVEILRAAMDECNRRFRACVGSRKVDPPALPSAAIAVARIADDGLEMTVLGDCRVLFRDRAGAVDIFADRRIEPFEQRTLEHLDALSRQRPGIDETAIRAELFPMIRENRCAMNRDGGYWIFGLDSAAADHCHQRVIDRADCEAVALASDGFMRLCELFDDHDPSALLTISNDAQLGEHMAALREREAAADSMIRFPRVKRHDDASFIRCALKGA</sequence>
<accession>A0A7G6VZI0</accession>